<evidence type="ECO:0000313" key="1">
    <source>
        <dbReference type="EMBL" id="KAK8120232.1"/>
    </source>
</evidence>
<organism evidence="1 2">
    <name type="scientific">Apiospora kogelbergensis</name>
    <dbReference type="NCBI Taxonomy" id="1337665"/>
    <lineage>
        <taxon>Eukaryota</taxon>
        <taxon>Fungi</taxon>
        <taxon>Dikarya</taxon>
        <taxon>Ascomycota</taxon>
        <taxon>Pezizomycotina</taxon>
        <taxon>Sordariomycetes</taxon>
        <taxon>Xylariomycetidae</taxon>
        <taxon>Amphisphaeriales</taxon>
        <taxon>Apiosporaceae</taxon>
        <taxon>Apiospora</taxon>
    </lineage>
</organism>
<sequence length="213" mass="24375">MMDRKEEQPKLDTSSTIIHQTKFPFTPCTLQINEEHDVYISDGLGEKFLLQDLITRVLLKGKASSRSKACQSKVLDTMDSRLKIITAIDSVLLWYCGQENMILACALDSLLRFKDLQFYLRKKFIWNLVKLLVRSEEVQIQNWTRIGESLRVTPFVVVWDEAVLEITERPGHMHTFTWEVLRSRGVVISEASSPPAYETTTCAGAATSEWTTT</sequence>
<proteinExistence type="predicted"/>
<gene>
    <name evidence="1" type="ORF">PG999_004352</name>
</gene>
<evidence type="ECO:0000313" key="2">
    <source>
        <dbReference type="Proteomes" id="UP001392437"/>
    </source>
</evidence>
<keyword evidence="2" id="KW-1185">Reference proteome</keyword>
<accession>A0AAW0QZ25</accession>
<dbReference type="Proteomes" id="UP001392437">
    <property type="component" value="Unassembled WGS sequence"/>
</dbReference>
<dbReference type="AlphaFoldDB" id="A0AAW0QZ25"/>
<dbReference type="EMBL" id="JAQQWP010000004">
    <property type="protein sequence ID" value="KAK8120232.1"/>
    <property type="molecule type" value="Genomic_DNA"/>
</dbReference>
<comment type="caution">
    <text evidence="1">The sequence shown here is derived from an EMBL/GenBank/DDBJ whole genome shotgun (WGS) entry which is preliminary data.</text>
</comment>
<name>A0AAW0QZ25_9PEZI</name>
<protein>
    <submittedName>
        <fullName evidence="1">Uncharacterized protein</fullName>
    </submittedName>
</protein>
<reference evidence="1 2" key="1">
    <citation type="submission" date="2023-01" db="EMBL/GenBank/DDBJ databases">
        <title>Analysis of 21 Apiospora genomes using comparative genomics revels a genus with tremendous synthesis potential of carbohydrate active enzymes and secondary metabolites.</title>
        <authorList>
            <person name="Sorensen T."/>
        </authorList>
    </citation>
    <scope>NUCLEOTIDE SEQUENCE [LARGE SCALE GENOMIC DNA]</scope>
    <source>
        <strain evidence="1 2">CBS 117206</strain>
    </source>
</reference>